<comment type="caution">
    <text evidence="1">The sequence shown here is derived from an EMBL/GenBank/DDBJ whole genome shotgun (WGS) entry which is preliminary data.</text>
</comment>
<dbReference type="Proteomes" id="UP000049077">
    <property type="component" value="Unassembled WGS sequence"/>
</dbReference>
<name>A0ABP1WUZ5_9VIBR</name>
<reference evidence="1 2" key="1">
    <citation type="submission" date="2014-06" db="EMBL/GenBank/DDBJ databases">
        <authorList>
            <person name="Le Roux F."/>
        </authorList>
    </citation>
    <scope>NUCLEOTIDE SEQUENCE [LARGE SCALE GENOMIC DNA]</scope>
    <source>
        <strain evidence="1 2">J5-4</strain>
    </source>
</reference>
<protein>
    <submittedName>
        <fullName evidence="1">Uncharacterized protein</fullName>
    </submittedName>
</protein>
<accession>A0ABP1WUZ5</accession>
<proteinExistence type="predicted"/>
<gene>
    <name evidence="1" type="ORF">VCR4J5_200350</name>
</gene>
<evidence type="ECO:0000313" key="2">
    <source>
        <dbReference type="Proteomes" id="UP000049077"/>
    </source>
</evidence>
<dbReference type="EMBL" id="CCJX01000103">
    <property type="protein sequence ID" value="CDT35701.1"/>
    <property type="molecule type" value="Genomic_DNA"/>
</dbReference>
<sequence>MVENLLCLAYWKTGQVSRFKSTKQRTLVRAPPNYRSPLLRIRDK</sequence>
<evidence type="ECO:0000313" key="1">
    <source>
        <dbReference type="EMBL" id="CDT35701.1"/>
    </source>
</evidence>
<organism evidence="1 2">
    <name type="scientific">Vibrio crassostreae</name>
    <dbReference type="NCBI Taxonomy" id="246167"/>
    <lineage>
        <taxon>Bacteria</taxon>
        <taxon>Pseudomonadati</taxon>
        <taxon>Pseudomonadota</taxon>
        <taxon>Gammaproteobacteria</taxon>
        <taxon>Vibrionales</taxon>
        <taxon>Vibrionaceae</taxon>
        <taxon>Vibrio</taxon>
    </lineage>
</organism>
<keyword evidence="2" id="KW-1185">Reference proteome</keyword>